<evidence type="ECO:0000256" key="6">
    <source>
        <dbReference type="ARBA" id="ARBA00022833"/>
    </source>
</evidence>
<feature type="binding site" evidence="9">
    <location>
        <position position="70"/>
    </location>
    <ligand>
        <name>Zn(2+)</name>
        <dbReference type="ChEBI" id="CHEBI:29105"/>
        <label>2</label>
    </ligand>
</feature>
<feature type="region of interest" description="Disordered" evidence="12">
    <location>
        <begin position="1"/>
        <end position="21"/>
    </location>
</feature>
<keyword evidence="13" id="KW-0812">Transmembrane</keyword>
<dbReference type="Pfam" id="PF00245">
    <property type="entry name" value="Alk_phosphatase"/>
    <property type="match status" value="1"/>
</dbReference>
<dbReference type="PANTHER" id="PTHR11596">
    <property type="entry name" value="ALKALINE PHOSPHATASE"/>
    <property type="match status" value="1"/>
</dbReference>
<feature type="transmembrane region" description="Helical" evidence="13">
    <location>
        <begin position="28"/>
        <end position="52"/>
    </location>
</feature>
<keyword evidence="13" id="KW-1133">Transmembrane helix</keyword>
<feature type="binding site" evidence="9">
    <location>
        <position position="70"/>
    </location>
    <ligand>
        <name>Mg(2+)</name>
        <dbReference type="ChEBI" id="CHEBI:18420"/>
    </ligand>
</feature>
<feature type="binding site" evidence="9">
    <location>
        <position position="358"/>
    </location>
    <ligand>
        <name>Zn(2+)</name>
        <dbReference type="ChEBI" id="CHEBI:29105"/>
        <label>2</label>
    </ligand>
</feature>
<keyword evidence="3" id="KW-0597">Phosphoprotein</keyword>
<dbReference type="SUPFAM" id="SSF53649">
    <property type="entry name" value="Alkaline phosphatase-like"/>
    <property type="match status" value="1"/>
</dbReference>
<keyword evidence="13" id="KW-0472">Membrane</keyword>
<dbReference type="GO" id="GO:0046872">
    <property type="term" value="F:metal ion binding"/>
    <property type="evidence" value="ECO:0007669"/>
    <property type="project" value="UniProtKB-KW"/>
</dbReference>
<evidence type="ECO:0000256" key="3">
    <source>
        <dbReference type="ARBA" id="ARBA00022553"/>
    </source>
</evidence>
<proteinExistence type="inferred from homology"/>
<dbReference type="PRINTS" id="PR00113">
    <property type="entry name" value="ALKPHPHTASE"/>
</dbReference>
<dbReference type="GO" id="GO:0000329">
    <property type="term" value="C:fungal-type vacuole membrane"/>
    <property type="evidence" value="ECO:0007669"/>
    <property type="project" value="TreeGrafter"/>
</dbReference>
<dbReference type="InterPro" id="IPR018299">
    <property type="entry name" value="Alkaline_phosphatase_AS"/>
</dbReference>
<keyword evidence="7 9" id="KW-0460">Magnesium</keyword>
<accession>A0A367KM42</accession>
<dbReference type="OrthoDB" id="7392499at2759"/>
<evidence type="ECO:0000256" key="7">
    <source>
        <dbReference type="ARBA" id="ARBA00022842"/>
    </source>
</evidence>
<reference evidence="14 15" key="1">
    <citation type="journal article" date="2018" name="G3 (Bethesda)">
        <title>Phylogenetic and Phylogenomic Definition of Rhizopus Species.</title>
        <authorList>
            <person name="Gryganskyi A.P."/>
            <person name="Golan J."/>
            <person name="Dolatabadi S."/>
            <person name="Mondo S."/>
            <person name="Robb S."/>
            <person name="Idnurm A."/>
            <person name="Muszewska A."/>
            <person name="Steczkiewicz K."/>
            <person name="Masonjones S."/>
            <person name="Liao H.L."/>
            <person name="Gajdeczka M.T."/>
            <person name="Anike F."/>
            <person name="Vuek A."/>
            <person name="Anishchenko I.M."/>
            <person name="Voigt K."/>
            <person name="de Hoog G.S."/>
            <person name="Smith M.E."/>
            <person name="Heitman J."/>
            <person name="Vilgalys R."/>
            <person name="Stajich J.E."/>
        </authorList>
    </citation>
    <scope>NUCLEOTIDE SEQUENCE [LARGE SCALE GENOMIC DNA]</scope>
    <source>
        <strain evidence="14 15">LSU 92-RS-03</strain>
    </source>
</reference>
<evidence type="ECO:0000256" key="4">
    <source>
        <dbReference type="ARBA" id="ARBA00022723"/>
    </source>
</evidence>
<dbReference type="Gene3D" id="1.10.60.40">
    <property type="match status" value="1"/>
</dbReference>
<comment type="cofactor">
    <cofactor evidence="9">
        <name>Zn(2+)</name>
        <dbReference type="ChEBI" id="CHEBI:29105"/>
    </cofactor>
    <text evidence="9">Binds 2 Zn(2+) ions.</text>
</comment>
<dbReference type="Proteomes" id="UP000253551">
    <property type="component" value="Unassembled WGS sequence"/>
</dbReference>
<dbReference type="InterPro" id="IPR001952">
    <property type="entry name" value="Alkaline_phosphatase"/>
</dbReference>
<keyword evidence="4 9" id="KW-0479">Metal-binding</keyword>
<feature type="binding site" evidence="9">
    <location>
        <position position="170"/>
    </location>
    <ligand>
        <name>Mg(2+)</name>
        <dbReference type="ChEBI" id="CHEBI:18420"/>
    </ligand>
</feature>
<feature type="binding site" evidence="9">
    <location>
        <position position="319"/>
    </location>
    <ligand>
        <name>Zn(2+)</name>
        <dbReference type="ChEBI" id="CHEBI:29105"/>
        <label>2</label>
    </ligand>
</feature>
<comment type="cofactor">
    <cofactor evidence="9">
        <name>Mg(2+)</name>
        <dbReference type="ChEBI" id="CHEBI:18420"/>
    </cofactor>
    <text evidence="9">Binds 1 Mg(2+) ion.</text>
</comment>
<dbReference type="CDD" id="cd16012">
    <property type="entry name" value="ALP"/>
    <property type="match status" value="1"/>
</dbReference>
<feature type="binding site" evidence="9">
    <location>
        <position position="310"/>
    </location>
    <ligand>
        <name>Mg(2+)</name>
        <dbReference type="ChEBI" id="CHEBI:18420"/>
    </ligand>
</feature>
<evidence type="ECO:0000256" key="8">
    <source>
        <dbReference type="PIRSR" id="PIRSR601952-1"/>
    </source>
</evidence>
<evidence type="ECO:0000256" key="2">
    <source>
        <dbReference type="ARBA" id="ARBA00012647"/>
    </source>
</evidence>
<feature type="binding site" evidence="9">
    <location>
        <position position="470"/>
    </location>
    <ligand>
        <name>Zn(2+)</name>
        <dbReference type="ChEBI" id="CHEBI:29105"/>
        <label>2</label>
    </ligand>
</feature>
<dbReference type="InterPro" id="IPR017850">
    <property type="entry name" value="Alkaline_phosphatase_core_sf"/>
</dbReference>
<dbReference type="SMART" id="SM00098">
    <property type="entry name" value="alkPPc"/>
    <property type="match status" value="1"/>
</dbReference>
<gene>
    <name evidence="14" type="ORF">CU098_010801</name>
</gene>
<evidence type="ECO:0000256" key="9">
    <source>
        <dbReference type="PIRSR" id="PIRSR601952-2"/>
    </source>
</evidence>
<dbReference type="GO" id="GO:0004035">
    <property type="term" value="F:alkaline phosphatase activity"/>
    <property type="evidence" value="ECO:0007669"/>
    <property type="project" value="UniProtKB-EC"/>
</dbReference>
<dbReference type="AlphaFoldDB" id="A0A367KM42"/>
<dbReference type="Gene3D" id="3.40.720.10">
    <property type="entry name" value="Alkaline Phosphatase, subunit A"/>
    <property type="match status" value="1"/>
</dbReference>
<dbReference type="STRING" id="4846.A0A367KM42"/>
<evidence type="ECO:0000256" key="11">
    <source>
        <dbReference type="RuleBase" id="RU003947"/>
    </source>
</evidence>
<evidence type="ECO:0000256" key="1">
    <source>
        <dbReference type="ARBA" id="ARBA00005984"/>
    </source>
</evidence>
<comment type="catalytic activity">
    <reaction evidence="11">
        <text>a phosphate monoester + H2O = an alcohol + phosphate</text>
        <dbReference type="Rhea" id="RHEA:15017"/>
        <dbReference type="ChEBI" id="CHEBI:15377"/>
        <dbReference type="ChEBI" id="CHEBI:30879"/>
        <dbReference type="ChEBI" id="CHEBI:43474"/>
        <dbReference type="ChEBI" id="CHEBI:67140"/>
        <dbReference type="EC" id="3.1.3.1"/>
    </reaction>
</comment>
<name>A0A367KM42_RHIST</name>
<feature type="binding site" evidence="9">
    <location>
        <position position="315"/>
    </location>
    <ligand>
        <name>Zn(2+)</name>
        <dbReference type="ChEBI" id="CHEBI:29105"/>
        <label>2</label>
    </ligand>
</feature>
<feature type="binding site" evidence="9">
    <location>
        <position position="357"/>
    </location>
    <ligand>
        <name>Zn(2+)</name>
        <dbReference type="ChEBI" id="CHEBI:29105"/>
        <label>2</label>
    </ligand>
</feature>
<comment type="similarity">
    <text evidence="1 10">Belongs to the alkaline phosphatase family.</text>
</comment>
<evidence type="ECO:0000313" key="15">
    <source>
        <dbReference type="Proteomes" id="UP000253551"/>
    </source>
</evidence>
<dbReference type="EC" id="3.1.3.1" evidence="2 11"/>
<keyword evidence="5 11" id="KW-0378">Hydrolase</keyword>
<protein>
    <recommendedName>
        <fullName evidence="2 11">Alkaline phosphatase</fullName>
        <ecNumber evidence="2 11">3.1.3.1</ecNumber>
    </recommendedName>
</protein>
<evidence type="ECO:0000256" key="5">
    <source>
        <dbReference type="ARBA" id="ARBA00022801"/>
    </source>
</evidence>
<evidence type="ECO:0000256" key="13">
    <source>
        <dbReference type="SAM" id="Phobius"/>
    </source>
</evidence>
<comment type="caution">
    <text evidence="14">The sequence shown here is derived from an EMBL/GenBank/DDBJ whole genome shotgun (WGS) entry which is preliminary data.</text>
</comment>
<keyword evidence="6 9" id="KW-0862">Zinc</keyword>
<evidence type="ECO:0000256" key="12">
    <source>
        <dbReference type="SAM" id="MobiDB-lite"/>
    </source>
</evidence>
<dbReference type="EMBL" id="PJQM01001068">
    <property type="protein sequence ID" value="RCI03304.1"/>
    <property type="molecule type" value="Genomic_DNA"/>
</dbReference>
<feature type="active site" description="Phosphoserine intermediate" evidence="8">
    <location>
        <position position="118"/>
    </location>
</feature>
<evidence type="ECO:0000313" key="14">
    <source>
        <dbReference type="EMBL" id="RCI03304.1"/>
    </source>
</evidence>
<sequence length="534" mass="58963">MTSKANYSTIPVDPERSLPTSPPNKKRIYVIVGSILLAVTGTVIVGSLILLGKKTLVPEPPRNVIMMISDGFGPASETFARQYSTWLNHQEVKHVLPLDEIHIGHSRTQSSSSLITDSAAGATAFACASKSYNGAIGVYPDKRPCGTVLESAKIHKQMLTGLVVTSRITHATPASFSSHVVGRDSENRIAEQQIGHSPLGRTVDLMFGGGACEFLSNTTANSCRTDNRDLFKEAKEKFGWDIRYGSREHLDALEDPALPLMALFAPSHMDYEIDRNPKEQPALHEMTAKALSILDKNSKKENKGFFLMIEGSRIDMAAHTNDPAAHVHDILEYQRTAQLVKEFIDQHPNTVMISTSDHETGGFTAGRQVGEDYPEYKWNPDVIKRVQNSSEALAADWEAFIQREKDEEKIDIYLRQVVIEQALGIQDITESEIAKVRAWAYSGKTVIDLSYIFADLVSRRALIGWSTHGHTAVDVNLYAKGDGTEVLRGSHENTEIGDFIVDYLGLDLTIITEKLQDLSMDDSVPENNVAAFHG</sequence>
<evidence type="ECO:0000256" key="10">
    <source>
        <dbReference type="RuleBase" id="RU003946"/>
    </source>
</evidence>
<feature type="binding site" evidence="9">
    <location>
        <position position="172"/>
    </location>
    <ligand>
        <name>Mg(2+)</name>
        <dbReference type="ChEBI" id="CHEBI:18420"/>
    </ligand>
</feature>
<dbReference type="PANTHER" id="PTHR11596:SF5">
    <property type="entry name" value="ALKALINE PHOSPHATASE"/>
    <property type="match status" value="1"/>
</dbReference>
<dbReference type="PROSITE" id="PS00123">
    <property type="entry name" value="ALKALINE_PHOSPHATASE"/>
    <property type="match status" value="1"/>
</dbReference>
<organism evidence="14 15">
    <name type="scientific">Rhizopus stolonifer</name>
    <name type="common">Rhizopus nigricans</name>
    <dbReference type="NCBI Taxonomy" id="4846"/>
    <lineage>
        <taxon>Eukaryota</taxon>
        <taxon>Fungi</taxon>
        <taxon>Fungi incertae sedis</taxon>
        <taxon>Mucoromycota</taxon>
        <taxon>Mucoromycotina</taxon>
        <taxon>Mucoromycetes</taxon>
        <taxon>Mucorales</taxon>
        <taxon>Mucorineae</taxon>
        <taxon>Rhizopodaceae</taxon>
        <taxon>Rhizopus</taxon>
    </lineage>
</organism>
<keyword evidence="15" id="KW-1185">Reference proteome</keyword>